<protein>
    <submittedName>
        <fullName evidence="1">PPUP8921</fullName>
    </submittedName>
</protein>
<feature type="non-terminal residue" evidence="1">
    <location>
        <position position="1"/>
    </location>
</feature>
<dbReference type="EMBL" id="GBYX01476235">
    <property type="protein sequence ID" value="JAO05442.1"/>
    <property type="molecule type" value="Transcribed_RNA"/>
</dbReference>
<reference evidence="1" key="1">
    <citation type="submission" date="2014-12" db="EMBL/GenBank/DDBJ databases">
        <title>Parallel Evolution in Life History Adaptation Evident in the Tissue-Specific Poeciliopsis prolifica transcriptome.</title>
        <authorList>
            <person name="Jue N.K."/>
            <person name="Foley R.J."/>
            <person name="Obergfell C."/>
            <person name="Reznick D.N."/>
            <person name="O'Neill R.J."/>
            <person name="O'Neill M.J."/>
        </authorList>
    </citation>
    <scope>NUCLEOTIDE SEQUENCE</scope>
</reference>
<evidence type="ECO:0000313" key="1">
    <source>
        <dbReference type="EMBL" id="JAO05442.1"/>
    </source>
</evidence>
<name>A0A0S7ERI1_9TELE</name>
<proteinExistence type="predicted"/>
<gene>
    <name evidence="1" type="primary">PPUP8921</name>
</gene>
<organism evidence="1">
    <name type="scientific">Poeciliopsis prolifica</name>
    <name type="common">blackstripe livebearer</name>
    <dbReference type="NCBI Taxonomy" id="188132"/>
    <lineage>
        <taxon>Eukaryota</taxon>
        <taxon>Metazoa</taxon>
        <taxon>Chordata</taxon>
        <taxon>Craniata</taxon>
        <taxon>Vertebrata</taxon>
        <taxon>Euteleostomi</taxon>
        <taxon>Actinopterygii</taxon>
        <taxon>Neopterygii</taxon>
        <taxon>Teleostei</taxon>
        <taxon>Neoteleostei</taxon>
        <taxon>Acanthomorphata</taxon>
        <taxon>Ovalentaria</taxon>
        <taxon>Atherinomorphae</taxon>
        <taxon>Cyprinodontiformes</taxon>
        <taxon>Poeciliidae</taxon>
        <taxon>Poeciliinae</taxon>
        <taxon>Poeciliopsis</taxon>
    </lineage>
</organism>
<accession>A0A0S7ERI1</accession>
<dbReference type="AlphaFoldDB" id="A0A0S7ERI1"/>
<sequence>NFQLLPVEATQKVKLIDFTFLWCHSFSPYRRFSPRLLFAGETAFQQFHVFQGNELKAKVPKATNCLQGQNQVLTLQHSAIFTPINHSGCLICPITLNKQLLSQQIDMMTGELINPGTCLLNHNYVLFI</sequence>